<dbReference type="InterPro" id="IPR023210">
    <property type="entry name" value="NADP_OxRdtase_dom"/>
</dbReference>
<dbReference type="EMBL" id="JAFBFH010000012">
    <property type="protein sequence ID" value="MBM7715123.1"/>
    <property type="molecule type" value="Genomic_DNA"/>
</dbReference>
<dbReference type="InterPro" id="IPR036812">
    <property type="entry name" value="NAD(P)_OxRdtase_dom_sf"/>
</dbReference>
<reference evidence="5 6" key="1">
    <citation type="submission" date="2021-01" db="EMBL/GenBank/DDBJ databases">
        <title>Genomic Encyclopedia of Type Strains, Phase IV (KMG-IV): sequencing the most valuable type-strain genomes for metagenomic binning, comparative biology and taxonomic classification.</title>
        <authorList>
            <person name="Goeker M."/>
        </authorList>
    </citation>
    <scope>NUCLEOTIDE SEQUENCE [LARGE SCALE GENOMIC DNA]</scope>
    <source>
        <strain evidence="5 6">DSM 105453</strain>
    </source>
</reference>
<evidence type="ECO:0000256" key="2">
    <source>
        <dbReference type="ARBA" id="ARBA00022857"/>
    </source>
</evidence>
<dbReference type="PROSITE" id="PS00062">
    <property type="entry name" value="ALDOKETO_REDUCTASE_2"/>
    <property type="match status" value="1"/>
</dbReference>
<comment type="similarity">
    <text evidence="1">Belongs to the aldo/keto reductase family.</text>
</comment>
<keyword evidence="3" id="KW-0560">Oxidoreductase</keyword>
<sequence length="279" mass="32514">MEMVQHLQSVKTLHNGIDMPYLGLGVYLMKEKKKAVNAIRYALQYGYRSIDTAKIYENEDVVGEAVKDSGIPREELFITTKVWNTDQGYDNTLKAFEESLNQLQMEYVDLYLIHWAVKDKYVDTWRALERLYDEKLVRAIGVCNFQIHHLEDLAVRSNEKPVVNQIELHPRLTQEPLREYCQEHDIAVEAWSPLARARLLEEPSLVALGKKYGKSSAQIILRWHLQNGNIIIPKSINSNRIRENAEIFDFELSLKDMNEINGLNLDERYGPHPDHFNFD</sequence>
<keyword evidence="2" id="KW-0521">NADP</keyword>
<dbReference type="PROSITE" id="PS00063">
    <property type="entry name" value="ALDOKETO_REDUCTASE_3"/>
    <property type="match status" value="1"/>
</dbReference>
<dbReference type="PANTHER" id="PTHR43827">
    <property type="entry name" value="2,5-DIKETO-D-GLUCONIC ACID REDUCTASE"/>
    <property type="match status" value="1"/>
</dbReference>
<name>A0ABS2R8F0_9BACI</name>
<dbReference type="Pfam" id="PF00248">
    <property type="entry name" value="Aldo_ket_red"/>
    <property type="match status" value="1"/>
</dbReference>
<dbReference type="PIRSF" id="PIRSF000097">
    <property type="entry name" value="AKR"/>
    <property type="match status" value="1"/>
</dbReference>
<dbReference type="Proteomes" id="UP000823485">
    <property type="component" value="Unassembled WGS sequence"/>
</dbReference>
<gene>
    <name evidence="5" type="ORF">JOC94_002095</name>
</gene>
<dbReference type="InterPro" id="IPR018170">
    <property type="entry name" value="Aldo/ket_reductase_CS"/>
</dbReference>
<proteinExistence type="inferred from homology"/>
<dbReference type="SUPFAM" id="SSF51430">
    <property type="entry name" value="NAD(P)-linked oxidoreductase"/>
    <property type="match status" value="1"/>
</dbReference>
<dbReference type="PRINTS" id="PR00069">
    <property type="entry name" value="ALDKETRDTASE"/>
</dbReference>
<evidence type="ECO:0000256" key="1">
    <source>
        <dbReference type="ARBA" id="ARBA00007905"/>
    </source>
</evidence>
<keyword evidence="6" id="KW-1185">Reference proteome</keyword>
<protein>
    <submittedName>
        <fullName evidence="5">Diketogulonate reductase-like aldo/keto reductase</fullName>
    </submittedName>
</protein>
<evidence type="ECO:0000259" key="4">
    <source>
        <dbReference type="Pfam" id="PF00248"/>
    </source>
</evidence>
<accession>A0ABS2R8F0</accession>
<dbReference type="InterPro" id="IPR020471">
    <property type="entry name" value="AKR"/>
</dbReference>
<evidence type="ECO:0000313" key="5">
    <source>
        <dbReference type="EMBL" id="MBM7715123.1"/>
    </source>
</evidence>
<dbReference type="Gene3D" id="3.20.20.100">
    <property type="entry name" value="NADP-dependent oxidoreductase domain"/>
    <property type="match status" value="1"/>
</dbReference>
<organism evidence="5 6">
    <name type="scientific">Siminovitchia thermophila</name>
    <dbReference type="NCBI Taxonomy" id="1245522"/>
    <lineage>
        <taxon>Bacteria</taxon>
        <taxon>Bacillati</taxon>
        <taxon>Bacillota</taxon>
        <taxon>Bacilli</taxon>
        <taxon>Bacillales</taxon>
        <taxon>Bacillaceae</taxon>
        <taxon>Siminovitchia</taxon>
    </lineage>
</organism>
<feature type="domain" description="NADP-dependent oxidoreductase" evidence="4">
    <location>
        <begin position="31"/>
        <end position="263"/>
    </location>
</feature>
<evidence type="ECO:0000313" key="6">
    <source>
        <dbReference type="Proteomes" id="UP000823485"/>
    </source>
</evidence>
<comment type="caution">
    <text evidence="5">The sequence shown here is derived from an EMBL/GenBank/DDBJ whole genome shotgun (WGS) entry which is preliminary data.</text>
</comment>
<dbReference type="PROSITE" id="PS00798">
    <property type="entry name" value="ALDOKETO_REDUCTASE_1"/>
    <property type="match status" value="1"/>
</dbReference>
<evidence type="ECO:0000256" key="3">
    <source>
        <dbReference type="ARBA" id="ARBA00023002"/>
    </source>
</evidence>
<dbReference type="PANTHER" id="PTHR43827:SF3">
    <property type="entry name" value="NADP-DEPENDENT OXIDOREDUCTASE DOMAIN-CONTAINING PROTEIN"/>
    <property type="match status" value="1"/>
</dbReference>